<feature type="chain" id="PRO_5044704923" evidence="1">
    <location>
        <begin position="21"/>
        <end position="158"/>
    </location>
</feature>
<evidence type="ECO:0000313" key="4">
    <source>
        <dbReference type="WBParaSite" id="TREG1_77480.2"/>
    </source>
</evidence>
<keyword evidence="2" id="KW-1185">Reference proteome</keyword>
<dbReference type="Proteomes" id="UP000050795">
    <property type="component" value="Unassembled WGS sequence"/>
</dbReference>
<keyword evidence="1" id="KW-0732">Signal</keyword>
<evidence type="ECO:0000313" key="3">
    <source>
        <dbReference type="WBParaSite" id="TREG1_77480.1"/>
    </source>
</evidence>
<dbReference type="WBParaSite" id="TREG1_77480.1">
    <property type="protein sequence ID" value="TREG1_77480.1"/>
    <property type="gene ID" value="TREG1_77480"/>
</dbReference>
<sequence>MMNRYTVLLITIVVPLLVQSNLRRGRIPVRRNVRASAVDWYDSFKNETLEEETRYQAMVRWSGLFNGMANRSDNLLKLAQWQVNATKSPYMKEMQQHIDFVQKEIDRFTTFRKLKVWLSNESVWRSRYFQNTCKHMKILLVCLRGGLVNLLSFLKQPI</sequence>
<reference evidence="3 4" key="2">
    <citation type="submission" date="2023-11" db="UniProtKB">
        <authorList>
            <consortium name="WormBaseParasite"/>
        </authorList>
    </citation>
    <scope>IDENTIFICATION</scope>
</reference>
<protein>
    <submittedName>
        <fullName evidence="3 4">Uncharacterized protein</fullName>
    </submittedName>
</protein>
<evidence type="ECO:0000256" key="1">
    <source>
        <dbReference type="SAM" id="SignalP"/>
    </source>
</evidence>
<proteinExistence type="predicted"/>
<evidence type="ECO:0000313" key="2">
    <source>
        <dbReference type="Proteomes" id="UP000050795"/>
    </source>
</evidence>
<organism evidence="2 3">
    <name type="scientific">Trichobilharzia regenti</name>
    <name type="common">Nasal bird schistosome</name>
    <dbReference type="NCBI Taxonomy" id="157069"/>
    <lineage>
        <taxon>Eukaryota</taxon>
        <taxon>Metazoa</taxon>
        <taxon>Spiralia</taxon>
        <taxon>Lophotrochozoa</taxon>
        <taxon>Platyhelminthes</taxon>
        <taxon>Trematoda</taxon>
        <taxon>Digenea</taxon>
        <taxon>Strigeidida</taxon>
        <taxon>Schistosomatoidea</taxon>
        <taxon>Schistosomatidae</taxon>
        <taxon>Trichobilharzia</taxon>
    </lineage>
</organism>
<reference evidence="2" key="1">
    <citation type="submission" date="2022-06" db="EMBL/GenBank/DDBJ databases">
        <authorList>
            <person name="Berger JAMES D."/>
            <person name="Berger JAMES D."/>
        </authorList>
    </citation>
    <scope>NUCLEOTIDE SEQUENCE [LARGE SCALE GENOMIC DNA]</scope>
</reference>
<dbReference type="AlphaFoldDB" id="A0AA85K4N9"/>
<accession>A0AA85K4N9</accession>
<name>A0AA85K4N9_TRIRE</name>
<feature type="signal peptide" evidence="1">
    <location>
        <begin position="1"/>
        <end position="20"/>
    </location>
</feature>
<dbReference type="WBParaSite" id="TREG1_77480.2">
    <property type="protein sequence ID" value="TREG1_77480.2"/>
    <property type="gene ID" value="TREG1_77480"/>
</dbReference>